<proteinExistence type="predicted"/>
<evidence type="ECO:0000313" key="3">
    <source>
        <dbReference type="Proteomes" id="UP000471031"/>
    </source>
</evidence>
<sequence length="369" mass="41562">MIARKTLVPRQRNRYSAFPTFTEHRDRVYIFYRQGVTSARQCHGVDGTVRCLRLDKGEFLERMHADRGEGFVDVGEDKVVFRSENEIDAIVSRLDEDLFTLCTRTYLRGRICPAFVSVADEPRFTERCAVELKGVEWIVFYGKAIKSPTGCIFPAYGILKGETFTRPLVIVTDDFEHWDVLSYLPSNIDGAVLNESTIVFDGSRYRMFSRQDSAPFGIWLADSDDLQRWSKPIRIFSKAHAPMAVSLPEGIALAYRDLREKRKSAVAIRLLRANEGWEQEVCSSNGSAGENQGDDEEDAASRESGNSGLTLDMYEGNPYDGGYTDLAVVDDDLVVVYYQGNEDGEPSIKAAALPWRELGEAIDSEREQA</sequence>
<dbReference type="Gene3D" id="2.120.10.10">
    <property type="match status" value="1"/>
</dbReference>
<evidence type="ECO:0008006" key="4">
    <source>
        <dbReference type="Google" id="ProtNLM"/>
    </source>
</evidence>
<dbReference type="SUPFAM" id="SSF50939">
    <property type="entry name" value="Sialidases"/>
    <property type="match status" value="1"/>
</dbReference>
<evidence type="ECO:0000313" key="2">
    <source>
        <dbReference type="EMBL" id="MZP42526.1"/>
    </source>
</evidence>
<dbReference type="RefSeq" id="WP_161261098.1">
    <property type="nucleotide sequence ID" value="NZ_JAFBDC010000003.1"/>
</dbReference>
<protein>
    <recommendedName>
        <fullName evidence="4">Glycosidase</fullName>
    </recommendedName>
</protein>
<evidence type="ECO:0000256" key="1">
    <source>
        <dbReference type="SAM" id="MobiDB-lite"/>
    </source>
</evidence>
<dbReference type="OrthoDB" id="9759709at2"/>
<dbReference type="AlphaFoldDB" id="A0A845LI37"/>
<dbReference type="EMBL" id="WXEX01000004">
    <property type="protein sequence ID" value="MZP42526.1"/>
    <property type="molecule type" value="Genomic_DNA"/>
</dbReference>
<gene>
    <name evidence="2" type="ORF">GTO89_05685</name>
</gene>
<accession>A0A845LI37</accession>
<organism evidence="2 3">
    <name type="scientific">Heliomicrobium gestii</name>
    <name type="common">Heliobacterium gestii</name>
    <dbReference type="NCBI Taxonomy" id="2699"/>
    <lineage>
        <taxon>Bacteria</taxon>
        <taxon>Bacillati</taxon>
        <taxon>Bacillota</taxon>
        <taxon>Clostridia</taxon>
        <taxon>Eubacteriales</taxon>
        <taxon>Heliobacteriaceae</taxon>
        <taxon>Heliomicrobium</taxon>
    </lineage>
</organism>
<keyword evidence="3" id="KW-1185">Reference proteome</keyword>
<reference evidence="2 3" key="1">
    <citation type="submission" date="2020-01" db="EMBL/GenBank/DDBJ databases">
        <title>Whole genome sequence of Heliobacterium gestii DSM 11169.</title>
        <authorList>
            <person name="Kyndt J.A."/>
            <person name="Meyer T.E."/>
        </authorList>
    </citation>
    <scope>NUCLEOTIDE SEQUENCE [LARGE SCALE GENOMIC DNA]</scope>
    <source>
        <strain evidence="2 3">DSM 11169</strain>
    </source>
</reference>
<dbReference type="InterPro" id="IPR036278">
    <property type="entry name" value="Sialidase_sf"/>
</dbReference>
<name>A0A845LI37_HELGE</name>
<comment type="caution">
    <text evidence="2">The sequence shown here is derived from an EMBL/GenBank/DDBJ whole genome shotgun (WGS) entry which is preliminary data.</text>
</comment>
<dbReference type="Proteomes" id="UP000471031">
    <property type="component" value="Unassembled WGS sequence"/>
</dbReference>
<feature type="region of interest" description="Disordered" evidence="1">
    <location>
        <begin position="281"/>
        <end position="313"/>
    </location>
</feature>
<feature type="compositionally biased region" description="Polar residues" evidence="1">
    <location>
        <begin position="281"/>
        <end position="290"/>
    </location>
</feature>